<evidence type="ECO:0000256" key="4">
    <source>
        <dbReference type="ARBA" id="ARBA00022679"/>
    </source>
</evidence>
<evidence type="ECO:0000256" key="6">
    <source>
        <dbReference type="ARBA" id="ARBA00022840"/>
    </source>
</evidence>
<dbReference type="SUPFAM" id="SSF56059">
    <property type="entry name" value="Glutathione synthetase ATP-binding domain-like"/>
    <property type="match status" value="1"/>
</dbReference>
<evidence type="ECO:0000256" key="7">
    <source>
        <dbReference type="ARBA" id="ARBA00023098"/>
    </source>
</evidence>
<feature type="domain" description="ATP-citrate synthase citrate-binding" evidence="10">
    <location>
        <begin position="252"/>
        <end position="426"/>
    </location>
</feature>
<evidence type="ECO:0000313" key="12">
    <source>
        <dbReference type="EMBL" id="MCA9382761.1"/>
    </source>
</evidence>
<dbReference type="PANTHER" id="PTHR11815">
    <property type="entry name" value="SUCCINYL-COA SYNTHETASE BETA CHAIN"/>
    <property type="match status" value="1"/>
</dbReference>
<evidence type="ECO:0000256" key="3">
    <source>
        <dbReference type="ARBA" id="ARBA00022516"/>
    </source>
</evidence>
<dbReference type="InterPro" id="IPR032263">
    <property type="entry name" value="Citrate-bd"/>
</dbReference>
<comment type="subcellular location">
    <subcellularLocation>
        <location evidence="1">Cytoplasm</location>
    </subcellularLocation>
</comment>
<evidence type="ECO:0000256" key="8">
    <source>
        <dbReference type="ARBA" id="ARBA00023315"/>
    </source>
</evidence>
<evidence type="ECO:0000256" key="9">
    <source>
        <dbReference type="ARBA" id="ARBA00047593"/>
    </source>
</evidence>
<feature type="domain" description="ATP-citrate synthase ATP-grasp" evidence="11">
    <location>
        <begin position="2"/>
        <end position="234"/>
    </location>
</feature>
<reference evidence="12" key="2">
    <citation type="journal article" date="2021" name="Microbiome">
        <title>Successional dynamics and alternative stable states in a saline activated sludge microbial community over 9 years.</title>
        <authorList>
            <person name="Wang Y."/>
            <person name="Ye J."/>
            <person name="Ju F."/>
            <person name="Liu L."/>
            <person name="Boyd J.A."/>
            <person name="Deng Y."/>
            <person name="Parks D.H."/>
            <person name="Jiang X."/>
            <person name="Yin X."/>
            <person name="Woodcroft B.J."/>
            <person name="Tyson G.W."/>
            <person name="Hugenholtz P."/>
            <person name="Polz M.F."/>
            <person name="Zhang T."/>
        </authorList>
    </citation>
    <scope>NUCLEOTIDE SEQUENCE</scope>
    <source>
        <strain evidence="12">HKST-UBA14</strain>
    </source>
</reference>
<dbReference type="GO" id="GO:0042709">
    <property type="term" value="C:succinate-CoA ligase complex"/>
    <property type="evidence" value="ECO:0007669"/>
    <property type="project" value="TreeGrafter"/>
</dbReference>
<keyword evidence="6" id="KW-0067">ATP-binding</keyword>
<name>A0A955L4D7_9BACT</name>
<sequence length="431" mass="48205">MAQKAISEYVGKKLIFHHIKKYLPNFEDEYQGIQINEETLKTLKKLPKFPEGYVAKPDQLFGKRGKNKLIYADKSGKKAITWIKENLNETAVVKRNDKDKGIKGTLTDFVIEPFIGHEVEFYVAFKTIRDKDIIYISTEGGIEIEENWDKVTEFKVPFKIDPIPLPQSLKKNMLDILGDEAAVEFISALYQVFKELNFTYIEINPLTVVEGHVYILDLVARLDDTALYKRYADWTEPLGVKEFHFPTPFGKELSLAEKKIKELDNNSGAALKFSLLNPQGRVWLLASGGGASIILADTVGGLGHAADLANYSDFSGNPNTDESAQFASIIIQEMLKSRAKNKVLIIAGGIANFTDVKATYRGVVDAIEQHGDAIKSQGIKIFVRRGGPNYKEGLAYVEDKISDLEIPVEVHGPELYMTEIIALALTGNKEK</sequence>
<dbReference type="InterPro" id="IPR056749">
    <property type="entry name" value="Citrate_synth_N"/>
</dbReference>
<dbReference type="Pfam" id="PF16114">
    <property type="entry name" value="Citrate_bind"/>
    <property type="match status" value="1"/>
</dbReference>
<accession>A0A955L4D7</accession>
<evidence type="ECO:0000256" key="5">
    <source>
        <dbReference type="ARBA" id="ARBA00022741"/>
    </source>
</evidence>
<comment type="caution">
    <text evidence="12">The sequence shown here is derived from an EMBL/GenBank/DDBJ whole genome shotgun (WGS) entry which is preliminary data.</text>
</comment>
<dbReference type="Gene3D" id="3.40.50.261">
    <property type="entry name" value="Succinyl-CoA synthetase domains"/>
    <property type="match status" value="1"/>
</dbReference>
<dbReference type="InterPro" id="IPR016102">
    <property type="entry name" value="Succinyl-CoA_synth-like"/>
</dbReference>
<keyword evidence="4" id="KW-0808">Transferase</keyword>
<evidence type="ECO:0000256" key="2">
    <source>
        <dbReference type="ARBA" id="ARBA00022490"/>
    </source>
</evidence>
<dbReference type="Gene3D" id="3.30.470.110">
    <property type="match status" value="1"/>
</dbReference>
<dbReference type="Proteomes" id="UP000783287">
    <property type="component" value="Unassembled WGS sequence"/>
</dbReference>
<proteinExistence type="predicted"/>
<dbReference type="SUPFAM" id="SSF52210">
    <property type="entry name" value="Succinyl-CoA synthetase domains"/>
    <property type="match status" value="1"/>
</dbReference>
<evidence type="ECO:0000259" key="10">
    <source>
        <dbReference type="Pfam" id="PF16114"/>
    </source>
</evidence>
<dbReference type="AlphaFoldDB" id="A0A955L4D7"/>
<keyword evidence="5" id="KW-0547">Nucleotide-binding</keyword>
<comment type="catalytic activity">
    <reaction evidence="9">
        <text>oxaloacetate + acetyl-CoA + ADP + phosphate = citrate + ATP + CoA</text>
        <dbReference type="Rhea" id="RHEA:21160"/>
        <dbReference type="ChEBI" id="CHEBI:16452"/>
        <dbReference type="ChEBI" id="CHEBI:16947"/>
        <dbReference type="ChEBI" id="CHEBI:30616"/>
        <dbReference type="ChEBI" id="CHEBI:43474"/>
        <dbReference type="ChEBI" id="CHEBI:57287"/>
        <dbReference type="ChEBI" id="CHEBI:57288"/>
        <dbReference type="ChEBI" id="CHEBI:456216"/>
        <dbReference type="EC" id="2.3.3.8"/>
    </reaction>
</comment>
<evidence type="ECO:0000259" key="11">
    <source>
        <dbReference type="Pfam" id="PF24948"/>
    </source>
</evidence>
<dbReference type="Pfam" id="PF24948">
    <property type="entry name" value="Citrate_synth_N"/>
    <property type="match status" value="1"/>
</dbReference>
<reference evidence="12" key="1">
    <citation type="submission" date="2020-04" db="EMBL/GenBank/DDBJ databases">
        <authorList>
            <person name="Zhang T."/>
        </authorList>
    </citation>
    <scope>NUCLEOTIDE SEQUENCE</scope>
    <source>
        <strain evidence="12">HKST-UBA14</strain>
    </source>
</reference>
<keyword evidence="3" id="KW-0444">Lipid biosynthesis</keyword>
<dbReference type="GO" id="GO:0003878">
    <property type="term" value="F:ATP citrate synthase activity"/>
    <property type="evidence" value="ECO:0007669"/>
    <property type="project" value="UniProtKB-EC"/>
</dbReference>
<dbReference type="GO" id="GO:0006629">
    <property type="term" value="P:lipid metabolic process"/>
    <property type="evidence" value="ECO:0007669"/>
    <property type="project" value="UniProtKB-KW"/>
</dbReference>
<evidence type="ECO:0000313" key="13">
    <source>
        <dbReference type="Proteomes" id="UP000783287"/>
    </source>
</evidence>
<dbReference type="GO" id="GO:0006099">
    <property type="term" value="P:tricarboxylic acid cycle"/>
    <property type="evidence" value="ECO:0007669"/>
    <property type="project" value="TreeGrafter"/>
</dbReference>
<gene>
    <name evidence="12" type="ORF">KC909_00180</name>
</gene>
<dbReference type="PANTHER" id="PTHR11815:SF10">
    <property type="entry name" value="SUCCINATE--COA LIGASE [GDP-FORMING] SUBUNIT BETA, MITOCHONDRIAL"/>
    <property type="match status" value="1"/>
</dbReference>
<keyword evidence="2" id="KW-0963">Cytoplasm</keyword>
<organism evidence="12 13">
    <name type="scientific">Candidatus Dojkabacteria bacterium</name>
    <dbReference type="NCBI Taxonomy" id="2099670"/>
    <lineage>
        <taxon>Bacteria</taxon>
        <taxon>Candidatus Dojkabacteria</taxon>
    </lineage>
</organism>
<protein>
    <submittedName>
        <fullName evidence="12">ATPase</fullName>
    </submittedName>
</protein>
<dbReference type="FunFam" id="3.40.50.261:FF:000008">
    <property type="entry name" value="ATP-citrate synthase alpha chain protein"/>
    <property type="match status" value="1"/>
</dbReference>
<dbReference type="EMBL" id="JAGQLK010000003">
    <property type="protein sequence ID" value="MCA9382761.1"/>
    <property type="molecule type" value="Genomic_DNA"/>
</dbReference>
<evidence type="ECO:0000256" key="1">
    <source>
        <dbReference type="ARBA" id="ARBA00004496"/>
    </source>
</evidence>
<dbReference type="GO" id="GO:0006104">
    <property type="term" value="P:succinyl-CoA metabolic process"/>
    <property type="evidence" value="ECO:0007669"/>
    <property type="project" value="TreeGrafter"/>
</dbReference>
<keyword evidence="7" id="KW-0443">Lipid metabolism</keyword>
<dbReference type="GO" id="GO:0004775">
    <property type="term" value="F:succinate-CoA ligase (ADP-forming) activity"/>
    <property type="evidence" value="ECO:0007669"/>
    <property type="project" value="TreeGrafter"/>
</dbReference>
<dbReference type="GO" id="GO:0005524">
    <property type="term" value="F:ATP binding"/>
    <property type="evidence" value="ECO:0007669"/>
    <property type="project" value="UniProtKB-KW"/>
</dbReference>
<keyword evidence="8" id="KW-0012">Acyltransferase</keyword>